<dbReference type="Pfam" id="PF00459">
    <property type="entry name" value="Inositol_P"/>
    <property type="match status" value="1"/>
</dbReference>
<reference evidence="2 3" key="2">
    <citation type="submission" date="2019-01" db="EMBL/GenBank/DDBJ databases">
        <title>Tautonia sociabilis, a novel thermotolerant planctomycete of Isosphaeraceae family, isolated from a 4000 m deep subterranean habitat.</title>
        <authorList>
            <person name="Kovaleva O.L."/>
            <person name="Elcheninov A.G."/>
            <person name="Van Heerden E."/>
            <person name="Toshchakov S.V."/>
            <person name="Novikov A."/>
            <person name="Bonch-Osmolovskaya E.A."/>
            <person name="Kublanov I.V."/>
        </authorList>
    </citation>
    <scope>NUCLEOTIDE SEQUENCE [LARGE SCALE GENOMIC DNA]</scope>
    <source>
        <strain evidence="2 3">GM2012</strain>
    </source>
</reference>
<dbReference type="InterPro" id="IPR000760">
    <property type="entry name" value="Inositol_monophosphatase-like"/>
</dbReference>
<evidence type="ECO:0000313" key="2">
    <source>
        <dbReference type="EMBL" id="RUL86328.1"/>
    </source>
</evidence>
<sequence length="263" mass="28583">MPPTDRYAVELDFARAIASEAAEIARSRCDRVRPQEKENLSYVTDLDHDLERLIRDRLASRFPDDVLTGEEYENAGGSGPRRWSIDPIDGTGNLVHGLPVWAVSIGLIDDGVPAVGVIALPPLGELYWATLGGGSWRDGQPIRCSPDRDDFHDQDNVCVGTNALREIDPRTVVGRLRDLGSCCAELAWVSCGRLVAVCHLGERAHDLAAGAVIASEAGCRFGTLDGRELSPAELIASTPIRVPTFTAPPRRLKALMARTKRLP</sequence>
<dbReference type="SUPFAM" id="SSF56655">
    <property type="entry name" value="Carbohydrate phosphatase"/>
    <property type="match status" value="1"/>
</dbReference>
<dbReference type="GO" id="GO:0008934">
    <property type="term" value="F:inositol monophosphate 1-phosphatase activity"/>
    <property type="evidence" value="ECO:0007669"/>
    <property type="project" value="TreeGrafter"/>
</dbReference>
<feature type="binding site" evidence="1">
    <location>
        <position position="89"/>
    </location>
    <ligand>
        <name>Mg(2+)</name>
        <dbReference type="ChEBI" id="CHEBI:18420"/>
        <label>1</label>
        <note>catalytic</note>
    </ligand>
</feature>
<feature type="binding site" evidence="1">
    <location>
        <position position="206"/>
    </location>
    <ligand>
        <name>Mg(2+)</name>
        <dbReference type="ChEBI" id="CHEBI:18420"/>
        <label>1</label>
        <note>catalytic</note>
    </ligand>
</feature>
<dbReference type="PANTHER" id="PTHR20854:SF4">
    <property type="entry name" value="INOSITOL-1-MONOPHOSPHATASE-RELATED"/>
    <property type="match status" value="1"/>
</dbReference>
<dbReference type="GO" id="GO:0006020">
    <property type="term" value="P:inositol metabolic process"/>
    <property type="evidence" value="ECO:0007669"/>
    <property type="project" value="TreeGrafter"/>
</dbReference>
<name>A0A432MH67_9BACT</name>
<feature type="binding site" evidence="1">
    <location>
        <position position="70"/>
    </location>
    <ligand>
        <name>Mg(2+)</name>
        <dbReference type="ChEBI" id="CHEBI:18420"/>
        <label>1</label>
        <note>catalytic</note>
    </ligand>
</feature>
<reference evidence="2 3" key="1">
    <citation type="submission" date="2018-12" db="EMBL/GenBank/DDBJ databases">
        <authorList>
            <person name="Toschakov S.V."/>
        </authorList>
    </citation>
    <scope>NUCLEOTIDE SEQUENCE [LARGE SCALE GENOMIC DNA]</scope>
    <source>
        <strain evidence="2 3">GM2012</strain>
    </source>
</reference>
<dbReference type="EMBL" id="RYZH01000032">
    <property type="protein sequence ID" value="RUL86328.1"/>
    <property type="molecule type" value="Genomic_DNA"/>
</dbReference>
<dbReference type="OrthoDB" id="9772456at2"/>
<dbReference type="PANTHER" id="PTHR20854">
    <property type="entry name" value="INOSITOL MONOPHOSPHATASE"/>
    <property type="match status" value="1"/>
</dbReference>
<keyword evidence="3" id="KW-1185">Reference proteome</keyword>
<dbReference type="Gene3D" id="3.40.190.80">
    <property type="match status" value="1"/>
</dbReference>
<dbReference type="AlphaFoldDB" id="A0A432MH67"/>
<comment type="caution">
    <text evidence="2">The sequence shown here is derived from an EMBL/GenBank/DDBJ whole genome shotgun (WGS) entry which is preliminary data.</text>
</comment>
<dbReference type="GO" id="GO:0046872">
    <property type="term" value="F:metal ion binding"/>
    <property type="evidence" value="ECO:0007669"/>
    <property type="project" value="UniProtKB-KW"/>
</dbReference>
<dbReference type="Gene3D" id="3.30.540.10">
    <property type="entry name" value="Fructose-1,6-Bisphosphatase, subunit A, domain 1"/>
    <property type="match status" value="1"/>
</dbReference>
<feature type="binding site" evidence="1">
    <location>
        <position position="88"/>
    </location>
    <ligand>
        <name>Mg(2+)</name>
        <dbReference type="ChEBI" id="CHEBI:18420"/>
        <label>1</label>
        <note>catalytic</note>
    </ligand>
</feature>
<protein>
    <submittedName>
        <fullName evidence="2">Inositol monophosphatase</fullName>
    </submittedName>
</protein>
<evidence type="ECO:0000313" key="3">
    <source>
        <dbReference type="Proteomes" id="UP000280296"/>
    </source>
</evidence>
<keyword evidence="1" id="KW-0460">Magnesium</keyword>
<feature type="binding site" evidence="1">
    <location>
        <position position="86"/>
    </location>
    <ligand>
        <name>Mg(2+)</name>
        <dbReference type="ChEBI" id="CHEBI:18420"/>
        <label>1</label>
        <note>catalytic</note>
    </ligand>
</feature>
<dbReference type="PRINTS" id="PR00377">
    <property type="entry name" value="IMPHPHTASES"/>
</dbReference>
<keyword evidence="1" id="KW-0479">Metal-binding</keyword>
<dbReference type="GO" id="GO:0007165">
    <property type="term" value="P:signal transduction"/>
    <property type="evidence" value="ECO:0007669"/>
    <property type="project" value="TreeGrafter"/>
</dbReference>
<accession>A0A432MH67</accession>
<dbReference type="Proteomes" id="UP000280296">
    <property type="component" value="Unassembled WGS sequence"/>
</dbReference>
<gene>
    <name evidence="2" type="ORF">TsocGM_16230</name>
</gene>
<organism evidence="2 3">
    <name type="scientific">Tautonia sociabilis</name>
    <dbReference type="NCBI Taxonomy" id="2080755"/>
    <lineage>
        <taxon>Bacteria</taxon>
        <taxon>Pseudomonadati</taxon>
        <taxon>Planctomycetota</taxon>
        <taxon>Planctomycetia</taxon>
        <taxon>Isosphaerales</taxon>
        <taxon>Isosphaeraceae</taxon>
        <taxon>Tautonia</taxon>
    </lineage>
</organism>
<evidence type="ECO:0000256" key="1">
    <source>
        <dbReference type="PIRSR" id="PIRSR600760-2"/>
    </source>
</evidence>
<comment type="cofactor">
    <cofactor evidence="1">
        <name>Mg(2+)</name>
        <dbReference type="ChEBI" id="CHEBI:18420"/>
    </cofactor>
</comment>
<proteinExistence type="predicted"/>